<feature type="transmembrane region" description="Helical" evidence="1">
    <location>
        <begin position="226"/>
        <end position="251"/>
    </location>
</feature>
<feature type="transmembrane region" description="Helical" evidence="1">
    <location>
        <begin position="21"/>
        <end position="42"/>
    </location>
</feature>
<reference evidence="2 3" key="1">
    <citation type="journal article" date="2016" name="Nat. Commun.">
        <title>Thousands of microbial genomes shed light on interconnected biogeochemical processes in an aquifer system.</title>
        <authorList>
            <person name="Anantharaman K."/>
            <person name="Brown C.T."/>
            <person name="Hug L.A."/>
            <person name="Sharon I."/>
            <person name="Castelle C.J."/>
            <person name="Probst A.J."/>
            <person name="Thomas B.C."/>
            <person name="Singh A."/>
            <person name="Wilkins M.J."/>
            <person name="Karaoz U."/>
            <person name="Brodie E.L."/>
            <person name="Williams K.H."/>
            <person name="Hubbard S.S."/>
            <person name="Banfield J.F."/>
        </authorList>
    </citation>
    <scope>NUCLEOTIDE SEQUENCE [LARGE SCALE GENOMIC DNA]</scope>
</reference>
<protein>
    <submittedName>
        <fullName evidence="2">Uncharacterized protein</fullName>
    </submittedName>
</protein>
<feature type="transmembrane region" description="Helical" evidence="1">
    <location>
        <begin position="190"/>
        <end position="214"/>
    </location>
</feature>
<dbReference type="Proteomes" id="UP000177579">
    <property type="component" value="Unassembled WGS sequence"/>
</dbReference>
<dbReference type="AlphaFoldDB" id="A0A1F5TRS1"/>
<evidence type="ECO:0000256" key="1">
    <source>
        <dbReference type="SAM" id="Phobius"/>
    </source>
</evidence>
<gene>
    <name evidence="2" type="ORF">A2531_02345</name>
</gene>
<comment type="caution">
    <text evidence="2">The sequence shown here is derived from an EMBL/GenBank/DDBJ whole genome shotgun (WGS) entry which is preliminary data.</text>
</comment>
<dbReference type="Pfam" id="PF06182">
    <property type="entry name" value="ABC2_membrane_6"/>
    <property type="match status" value="1"/>
</dbReference>
<dbReference type="PANTHER" id="PTHR36832:SF1">
    <property type="entry name" value="SLR1174 PROTEIN"/>
    <property type="match status" value="1"/>
</dbReference>
<feature type="transmembrane region" description="Helical" evidence="1">
    <location>
        <begin position="57"/>
        <end position="75"/>
    </location>
</feature>
<name>A0A1F5TRS1_9BACT</name>
<feature type="transmembrane region" description="Helical" evidence="1">
    <location>
        <begin position="111"/>
        <end position="133"/>
    </location>
</feature>
<dbReference type="EMBL" id="MFGO01000008">
    <property type="protein sequence ID" value="OGF41508.1"/>
    <property type="molecule type" value="Genomic_DNA"/>
</dbReference>
<proteinExistence type="predicted"/>
<sequence>MEINSIDKPNTKKTFGDYLKILIYKLGGTMEIAMIIFFWLLIFNNTASFEGFSREEIITYILVGGIIGLFGGYMLSKIIIHGISHESIELLIKDPYQYFLKIFKRSLDKMFIPFVSAVFLQVILLYFLVENIIINLNLFYWVVILIMIFLSLISEFLMFYLFRILFITNIESKDIYHIIVRLKNIFAGRYFPLSMLGFVFLNISLSLPFAYSFFVPTQLYLREIDIMVGVGGLFIQLIWIFIFYWAIRFFWQNRNKKEEKKKWQPEFKEFQNN</sequence>
<evidence type="ECO:0000313" key="3">
    <source>
        <dbReference type="Proteomes" id="UP000177579"/>
    </source>
</evidence>
<feature type="transmembrane region" description="Helical" evidence="1">
    <location>
        <begin position="139"/>
        <end position="162"/>
    </location>
</feature>
<dbReference type="PANTHER" id="PTHR36832">
    <property type="entry name" value="SLR1174 PROTEIN-RELATED"/>
    <property type="match status" value="1"/>
</dbReference>
<evidence type="ECO:0000313" key="2">
    <source>
        <dbReference type="EMBL" id="OGF41508.1"/>
    </source>
</evidence>
<keyword evidence="1" id="KW-1133">Transmembrane helix</keyword>
<accession>A0A1F5TRS1</accession>
<keyword evidence="1" id="KW-0472">Membrane</keyword>
<keyword evidence="1" id="KW-0812">Transmembrane</keyword>
<dbReference type="InterPro" id="IPR010390">
    <property type="entry name" value="ABC-2_transporter-like"/>
</dbReference>
<organism evidence="2 3">
    <name type="scientific">Candidatus Falkowbacteria bacterium RIFOXYD2_FULL_34_120</name>
    <dbReference type="NCBI Taxonomy" id="1798007"/>
    <lineage>
        <taxon>Bacteria</taxon>
        <taxon>Candidatus Falkowiibacteriota</taxon>
    </lineage>
</organism>